<keyword evidence="2" id="KW-0964">Secreted</keyword>
<protein>
    <recommendedName>
        <fullName evidence="6">Gram-positive cocci surface proteins LPxTG domain-containing protein</fullName>
    </recommendedName>
</protein>
<evidence type="ECO:0000259" key="6">
    <source>
        <dbReference type="PROSITE" id="PS50847"/>
    </source>
</evidence>
<organism evidence="7 8">
    <name type="scientific">Lactobacillus kitasatonis DSM 16761 = JCM 1039</name>
    <dbReference type="NCBI Taxonomy" id="1423767"/>
    <lineage>
        <taxon>Bacteria</taxon>
        <taxon>Bacillati</taxon>
        <taxon>Bacillota</taxon>
        <taxon>Bacilli</taxon>
        <taxon>Lactobacillales</taxon>
        <taxon>Lactobacillaceae</taxon>
        <taxon>Lactobacillus</taxon>
    </lineage>
</organism>
<feature type="compositionally biased region" description="Basic and acidic residues" evidence="5">
    <location>
        <begin position="25"/>
        <end position="36"/>
    </location>
</feature>
<evidence type="ECO:0000256" key="1">
    <source>
        <dbReference type="ARBA" id="ARBA00022512"/>
    </source>
</evidence>
<dbReference type="EMBL" id="AZFU01000025">
    <property type="protein sequence ID" value="KRM03905.1"/>
    <property type="molecule type" value="Genomic_DNA"/>
</dbReference>
<dbReference type="AlphaFoldDB" id="A0A0R1VEL7"/>
<keyword evidence="1" id="KW-0134">Cell wall</keyword>
<evidence type="ECO:0000256" key="4">
    <source>
        <dbReference type="ARBA" id="ARBA00023088"/>
    </source>
</evidence>
<feature type="region of interest" description="Disordered" evidence="5">
    <location>
        <begin position="1"/>
        <end position="36"/>
    </location>
</feature>
<dbReference type="PROSITE" id="PS50847">
    <property type="entry name" value="GRAM_POS_ANCHORING"/>
    <property type="match status" value="1"/>
</dbReference>
<evidence type="ECO:0000313" key="7">
    <source>
        <dbReference type="EMBL" id="KRM03905.1"/>
    </source>
</evidence>
<sequence>MARDADTAPETVSARSTEVEIESNTTRHADEATLPKTGEEQSELAMIFSMHAAALGITGLAGTSKRREKDK</sequence>
<accession>A0A0R1VEL7</accession>
<keyword evidence="4" id="KW-0572">Peptidoglycan-anchor</keyword>
<dbReference type="InterPro" id="IPR019931">
    <property type="entry name" value="LPXTG_anchor"/>
</dbReference>
<name>A0A0R1VEL7_9LACO</name>
<feature type="domain" description="Gram-positive cocci surface proteins LPxTG" evidence="6">
    <location>
        <begin position="34"/>
        <end position="71"/>
    </location>
</feature>
<keyword evidence="3" id="KW-0732">Signal</keyword>
<dbReference type="Proteomes" id="UP000051307">
    <property type="component" value="Unassembled WGS sequence"/>
</dbReference>
<evidence type="ECO:0000256" key="5">
    <source>
        <dbReference type="SAM" id="MobiDB-lite"/>
    </source>
</evidence>
<dbReference type="NCBIfam" id="TIGR01167">
    <property type="entry name" value="LPXTG_anchor"/>
    <property type="match status" value="1"/>
</dbReference>
<evidence type="ECO:0000256" key="2">
    <source>
        <dbReference type="ARBA" id="ARBA00022525"/>
    </source>
</evidence>
<evidence type="ECO:0000256" key="3">
    <source>
        <dbReference type="ARBA" id="ARBA00022729"/>
    </source>
</evidence>
<dbReference type="Pfam" id="PF00746">
    <property type="entry name" value="Gram_pos_anchor"/>
    <property type="match status" value="1"/>
</dbReference>
<evidence type="ECO:0000313" key="8">
    <source>
        <dbReference type="Proteomes" id="UP000051307"/>
    </source>
</evidence>
<proteinExistence type="predicted"/>
<dbReference type="PATRIC" id="fig|1423767.3.peg.1120"/>
<gene>
    <name evidence="7" type="ORF">FC59_GL001082</name>
</gene>
<reference evidence="7 8" key="1">
    <citation type="journal article" date="2015" name="Genome Announc.">
        <title>Expanding the biotechnology potential of lactobacilli through comparative genomics of 213 strains and associated genera.</title>
        <authorList>
            <person name="Sun Z."/>
            <person name="Harris H.M."/>
            <person name="McCann A."/>
            <person name="Guo C."/>
            <person name="Argimon S."/>
            <person name="Zhang W."/>
            <person name="Yang X."/>
            <person name="Jeffery I.B."/>
            <person name="Cooney J.C."/>
            <person name="Kagawa T.F."/>
            <person name="Liu W."/>
            <person name="Song Y."/>
            <person name="Salvetti E."/>
            <person name="Wrobel A."/>
            <person name="Rasinkangas P."/>
            <person name="Parkhill J."/>
            <person name="Rea M.C."/>
            <person name="O'Sullivan O."/>
            <person name="Ritari J."/>
            <person name="Douillard F.P."/>
            <person name="Paul Ross R."/>
            <person name="Yang R."/>
            <person name="Briner A.E."/>
            <person name="Felis G.E."/>
            <person name="de Vos W.M."/>
            <person name="Barrangou R."/>
            <person name="Klaenhammer T.R."/>
            <person name="Caufield P.W."/>
            <person name="Cui Y."/>
            <person name="Zhang H."/>
            <person name="O'Toole P.W."/>
        </authorList>
    </citation>
    <scope>NUCLEOTIDE SEQUENCE [LARGE SCALE GENOMIC DNA]</scope>
    <source>
        <strain evidence="7 8">DSM 16761</strain>
    </source>
</reference>
<comment type="caution">
    <text evidence="7">The sequence shown here is derived from an EMBL/GenBank/DDBJ whole genome shotgun (WGS) entry which is preliminary data.</text>
</comment>